<gene>
    <name evidence="1" type="ORF">COA17_11490</name>
</gene>
<dbReference type="InterPro" id="IPR050238">
    <property type="entry name" value="DNA_Rep/Repair_Clamp_Loader"/>
</dbReference>
<dbReference type="SUPFAM" id="SSF52540">
    <property type="entry name" value="P-loop containing nucleoside triphosphate hydrolases"/>
    <property type="match status" value="1"/>
</dbReference>
<protein>
    <submittedName>
        <fullName evidence="1">DNA polymerase III subunit delta</fullName>
    </submittedName>
</protein>
<dbReference type="InterPro" id="IPR027417">
    <property type="entry name" value="P-loop_NTPase"/>
</dbReference>
<organism evidence="1 2">
    <name type="scientific">Sphingomonas ginsenosidimutans</name>
    <dbReference type="NCBI Taxonomy" id="862134"/>
    <lineage>
        <taxon>Bacteria</taxon>
        <taxon>Pseudomonadati</taxon>
        <taxon>Pseudomonadota</taxon>
        <taxon>Alphaproteobacteria</taxon>
        <taxon>Sphingomonadales</taxon>
        <taxon>Sphingomonadaceae</taxon>
        <taxon>Sphingomonas</taxon>
    </lineage>
</organism>
<dbReference type="AlphaFoldDB" id="A0A2A4HV46"/>
<dbReference type="EMBL" id="NWVD01000004">
    <property type="protein sequence ID" value="PCG08762.1"/>
    <property type="molecule type" value="Genomic_DNA"/>
</dbReference>
<evidence type="ECO:0000313" key="2">
    <source>
        <dbReference type="Proteomes" id="UP000218784"/>
    </source>
</evidence>
<accession>A0A2A4HV46</accession>
<reference evidence="1 2" key="1">
    <citation type="submission" date="2017-09" db="EMBL/GenBank/DDBJ databases">
        <title>Sphingomonas ginsenosidimutans KACC 14949, whole genome shotgun sequence.</title>
        <authorList>
            <person name="Feng G."/>
            <person name="Zhu H."/>
        </authorList>
    </citation>
    <scope>NUCLEOTIDE SEQUENCE [LARGE SCALE GENOMIC DNA]</scope>
    <source>
        <strain evidence="1 2">KACC 14949</strain>
    </source>
</reference>
<dbReference type="RefSeq" id="WP_096612558.1">
    <property type="nucleotide sequence ID" value="NZ_NWVD01000004.1"/>
</dbReference>
<dbReference type="GO" id="GO:0006261">
    <property type="term" value="P:DNA-templated DNA replication"/>
    <property type="evidence" value="ECO:0007669"/>
    <property type="project" value="TreeGrafter"/>
</dbReference>
<evidence type="ECO:0000313" key="1">
    <source>
        <dbReference type="EMBL" id="PCG08762.1"/>
    </source>
</evidence>
<dbReference type="Gene3D" id="3.40.50.300">
    <property type="entry name" value="P-loop containing nucleotide triphosphate hydrolases"/>
    <property type="match status" value="1"/>
</dbReference>
<dbReference type="Pfam" id="PF13177">
    <property type="entry name" value="DNA_pol3_delta2"/>
    <property type="match status" value="1"/>
</dbReference>
<sequence>MTALRGQDAAIEAFLSASAGGAIHHAWLLAGPQGIGKATFARAVALRLLAEGMTPGALPPGLDVPASHQAAHLFAAGTHPDYRELRRLPKKDSGKSGADEELARSITIDQVRALGPFLGTAPSMSPRRVIVMDAADDLERPGASNALLKNLEEPPAGTVFLLVSHAPGRLLPTIRSRCRVLRFDTLADGDMAAVLRDVMPDADEDEIAALVRGGAGSPGRALGYAGLDLSGIDTALTAIGRDGDLANARRAGLAKALSPKAAQARYEAFLDRVPTVIAQMAAMRHGEDLRRALDAYDEARGIAAAARGLSLDAQGTVYELAGVVARLAPRP</sequence>
<dbReference type="GO" id="GO:0009360">
    <property type="term" value="C:DNA polymerase III complex"/>
    <property type="evidence" value="ECO:0007669"/>
    <property type="project" value="TreeGrafter"/>
</dbReference>
<keyword evidence="2" id="KW-1185">Reference proteome</keyword>
<comment type="caution">
    <text evidence="1">The sequence shown here is derived from an EMBL/GenBank/DDBJ whole genome shotgun (WGS) entry which is preliminary data.</text>
</comment>
<dbReference type="PANTHER" id="PTHR11669">
    <property type="entry name" value="REPLICATION FACTOR C / DNA POLYMERASE III GAMMA-TAU SUBUNIT"/>
    <property type="match status" value="1"/>
</dbReference>
<proteinExistence type="predicted"/>
<dbReference type="PANTHER" id="PTHR11669:SF8">
    <property type="entry name" value="DNA POLYMERASE III SUBUNIT DELTA"/>
    <property type="match status" value="1"/>
</dbReference>
<name>A0A2A4HV46_9SPHN</name>
<dbReference type="Proteomes" id="UP000218784">
    <property type="component" value="Unassembled WGS sequence"/>
</dbReference>